<dbReference type="SMART" id="SM00231">
    <property type="entry name" value="FA58C"/>
    <property type="match status" value="1"/>
</dbReference>
<evidence type="ECO:0000259" key="1">
    <source>
        <dbReference type="PROSITE" id="PS50022"/>
    </source>
</evidence>
<dbReference type="PANTHER" id="PTHR24543:SF291">
    <property type="entry name" value="SMOKE ALARM, ISOFORM D"/>
    <property type="match status" value="1"/>
</dbReference>
<accession>A0A2P4TAR6</accession>
<dbReference type="Pfam" id="PF00754">
    <property type="entry name" value="F5_F8_type_C"/>
    <property type="match status" value="1"/>
</dbReference>
<evidence type="ECO:0000313" key="3">
    <source>
        <dbReference type="Proteomes" id="UP000237246"/>
    </source>
</evidence>
<dbReference type="PROSITE" id="PS01286">
    <property type="entry name" value="FA58C_2"/>
    <property type="match status" value="1"/>
</dbReference>
<dbReference type="AlphaFoldDB" id="A0A2P4TAR6"/>
<keyword evidence="3" id="KW-1185">Reference proteome</keyword>
<feature type="domain" description="F5/8 type C" evidence="1">
    <location>
        <begin position="295"/>
        <end position="369"/>
    </location>
</feature>
<comment type="caution">
    <text evidence="2">The sequence shown here is derived from an EMBL/GenBank/DDBJ whole genome shotgun (WGS) entry which is preliminary data.</text>
</comment>
<reference evidence="2 3" key="1">
    <citation type="submission" date="2018-01" db="EMBL/GenBank/DDBJ databases">
        <title>Comparison of the Chinese Bamboo Partridge and Red Junglefowl genome sequences highlights the importance of demography in genome evolution.</title>
        <authorList>
            <person name="Tiley G.P."/>
            <person name="Kimball R.T."/>
            <person name="Braun E.L."/>
            <person name="Burleigh J.G."/>
        </authorList>
    </citation>
    <scope>NUCLEOTIDE SEQUENCE [LARGE SCALE GENOMIC DNA]</scope>
    <source>
        <strain evidence="2">RTK389</strain>
        <tissue evidence="2">Blood</tissue>
    </source>
</reference>
<organism evidence="2 3">
    <name type="scientific">Bambusicola thoracicus</name>
    <name type="common">Chinese bamboo-partridge</name>
    <name type="synonym">Perdix thoracica</name>
    <dbReference type="NCBI Taxonomy" id="9083"/>
    <lineage>
        <taxon>Eukaryota</taxon>
        <taxon>Metazoa</taxon>
        <taxon>Chordata</taxon>
        <taxon>Craniata</taxon>
        <taxon>Vertebrata</taxon>
        <taxon>Euteleostomi</taxon>
        <taxon>Archelosauria</taxon>
        <taxon>Archosauria</taxon>
        <taxon>Dinosauria</taxon>
        <taxon>Saurischia</taxon>
        <taxon>Theropoda</taxon>
        <taxon>Coelurosauria</taxon>
        <taxon>Aves</taxon>
        <taxon>Neognathae</taxon>
        <taxon>Galloanserae</taxon>
        <taxon>Galliformes</taxon>
        <taxon>Phasianidae</taxon>
        <taxon>Perdicinae</taxon>
        <taxon>Bambusicola</taxon>
    </lineage>
</organism>
<protein>
    <recommendedName>
        <fullName evidence="1">F5/8 type C domain-containing protein</fullName>
    </recommendedName>
</protein>
<sequence>MDAIVQYCPPLGLETLKITDFQLHASTAKRYGLGAHRGRLNIQASLKNFCFINGVPFHAICFPFYMSFAFKCSPPFRQEPRLVSMGQFLSEDSKMVKFDACKRMDWIALTANECHSQLGVRSIVGDANAFWSPLQHLSGFGVESLPICLKSCGTGWCGSASFEAGITHLLLTQLSIIENLGSKQSTQHKLKPYPDSERLMCSPAGGQAARPPGTSPLLLMEEICSQFSALIRVSLLSMGEMEAGMEVVPELISLLVRDELELSDGDSRNNECSVAVKVRLLNIGVNGCDVFLSGSNWVTSFRVLVSNDSHAWTAVRNESGDVIFEGNSEKEIPVLNMLPVPLVARYIRINPRSWYEEGSICMRLEILGCPLPGRYTRYQIVKRSGLDRFQSSCALCPPEPMSVH</sequence>
<dbReference type="InterPro" id="IPR008979">
    <property type="entry name" value="Galactose-bd-like_sf"/>
</dbReference>
<dbReference type="PANTHER" id="PTHR24543">
    <property type="entry name" value="MULTICOPPER OXIDASE-RELATED"/>
    <property type="match status" value="1"/>
</dbReference>
<dbReference type="SUPFAM" id="SSF49785">
    <property type="entry name" value="Galactose-binding domain-like"/>
    <property type="match status" value="1"/>
</dbReference>
<dbReference type="OrthoDB" id="10249045at2759"/>
<proteinExistence type="predicted"/>
<name>A0A2P4TAR6_BAMTH</name>
<dbReference type="CDD" id="cd00057">
    <property type="entry name" value="FA58C"/>
    <property type="match status" value="1"/>
</dbReference>
<feature type="non-terminal residue" evidence="2">
    <location>
        <position position="404"/>
    </location>
</feature>
<dbReference type="Proteomes" id="UP000237246">
    <property type="component" value="Unassembled WGS sequence"/>
</dbReference>
<dbReference type="PROSITE" id="PS50022">
    <property type="entry name" value="FA58C_3"/>
    <property type="match status" value="1"/>
</dbReference>
<dbReference type="EMBL" id="PPHD01003529">
    <property type="protein sequence ID" value="POI33459.1"/>
    <property type="molecule type" value="Genomic_DNA"/>
</dbReference>
<gene>
    <name evidence="2" type="ORF">CIB84_002789</name>
</gene>
<dbReference type="InterPro" id="IPR000421">
    <property type="entry name" value="FA58C"/>
</dbReference>
<dbReference type="Gene3D" id="2.60.120.260">
    <property type="entry name" value="Galactose-binding domain-like"/>
    <property type="match status" value="1"/>
</dbReference>
<evidence type="ECO:0000313" key="2">
    <source>
        <dbReference type="EMBL" id="POI33459.1"/>
    </source>
</evidence>